<accession>A0A9D9HJ18</accession>
<dbReference type="PRINTS" id="PR00786">
    <property type="entry name" value="NEPRILYSIN"/>
</dbReference>
<dbReference type="InterPro" id="IPR042089">
    <property type="entry name" value="Peptidase_M13_dom_2"/>
</dbReference>
<evidence type="ECO:0000256" key="4">
    <source>
        <dbReference type="ARBA" id="ARBA00022723"/>
    </source>
</evidence>
<reference evidence="10" key="2">
    <citation type="journal article" date="2021" name="PeerJ">
        <title>Extensive microbial diversity within the chicken gut microbiome revealed by metagenomics and culture.</title>
        <authorList>
            <person name="Gilroy R."/>
            <person name="Ravi A."/>
            <person name="Getino M."/>
            <person name="Pursley I."/>
            <person name="Horton D.L."/>
            <person name="Alikhan N.F."/>
            <person name="Baker D."/>
            <person name="Gharbi K."/>
            <person name="Hall N."/>
            <person name="Watson M."/>
            <person name="Adriaenssens E.M."/>
            <person name="Foster-Nyarko E."/>
            <person name="Jarju S."/>
            <person name="Secka A."/>
            <person name="Antonio M."/>
            <person name="Oren A."/>
            <person name="Chaudhuri R.R."/>
            <person name="La Ragione R."/>
            <person name="Hildebrand F."/>
            <person name="Pallen M.J."/>
        </authorList>
    </citation>
    <scope>NUCLEOTIDE SEQUENCE</scope>
    <source>
        <strain evidence="10">B1-20833</strain>
    </source>
</reference>
<dbReference type="EMBL" id="JADIMI010000088">
    <property type="protein sequence ID" value="MBO8453062.1"/>
    <property type="molecule type" value="Genomic_DNA"/>
</dbReference>
<feature type="domain" description="Peptidase M13 C-terminal" evidence="8">
    <location>
        <begin position="466"/>
        <end position="666"/>
    </location>
</feature>
<organism evidence="10 11">
    <name type="scientific">Candidatus Cryptobacteroides intestinavium</name>
    <dbReference type="NCBI Taxonomy" id="2840766"/>
    <lineage>
        <taxon>Bacteria</taxon>
        <taxon>Pseudomonadati</taxon>
        <taxon>Bacteroidota</taxon>
        <taxon>Bacteroidia</taxon>
        <taxon>Bacteroidales</taxon>
        <taxon>Candidatus Cryptobacteroides</taxon>
    </lineage>
</organism>
<keyword evidence="3" id="KW-0645">Protease</keyword>
<evidence type="ECO:0000259" key="9">
    <source>
        <dbReference type="Pfam" id="PF05649"/>
    </source>
</evidence>
<dbReference type="PROSITE" id="PS51257">
    <property type="entry name" value="PROKAR_LIPOPROTEIN"/>
    <property type="match status" value="1"/>
</dbReference>
<keyword evidence="5" id="KW-0378">Hydrolase</keyword>
<dbReference type="Pfam" id="PF01431">
    <property type="entry name" value="Peptidase_M13"/>
    <property type="match status" value="1"/>
</dbReference>
<evidence type="ECO:0000256" key="7">
    <source>
        <dbReference type="ARBA" id="ARBA00023049"/>
    </source>
</evidence>
<evidence type="ECO:0000259" key="8">
    <source>
        <dbReference type="Pfam" id="PF01431"/>
    </source>
</evidence>
<dbReference type="SUPFAM" id="SSF55486">
    <property type="entry name" value="Metalloproteases ('zincins'), catalytic domain"/>
    <property type="match status" value="1"/>
</dbReference>
<keyword evidence="6" id="KW-0862">Zinc</keyword>
<evidence type="ECO:0000256" key="1">
    <source>
        <dbReference type="ARBA" id="ARBA00001947"/>
    </source>
</evidence>
<dbReference type="PROSITE" id="PS51885">
    <property type="entry name" value="NEPRILYSIN"/>
    <property type="match status" value="1"/>
</dbReference>
<feature type="domain" description="Peptidase M13 N-terminal" evidence="9">
    <location>
        <begin position="38"/>
        <end position="413"/>
    </location>
</feature>
<evidence type="ECO:0000256" key="2">
    <source>
        <dbReference type="ARBA" id="ARBA00007357"/>
    </source>
</evidence>
<dbReference type="Gene3D" id="3.40.390.10">
    <property type="entry name" value="Collagenase (Catalytic Domain)"/>
    <property type="match status" value="1"/>
</dbReference>
<dbReference type="CDD" id="cd08662">
    <property type="entry name" value="M13"/>
    <property type="match status" value="1"/>
</dbReference>
<dbReference type="AlphaFoldDB" id="A0A9D9HJ18"/>
<dbReference type="PANTHER" id="PTHR11733">
    <property type="entry name" value="ZINC METALLOPROTEASE FAMILY M13 NEPRILYSIN-RELATED"/>
    <property type="match status" value="1"/>
</dbReference>
<keyword evidence="4" id="KW-0479">Metal-binding</keyword>
<dbReference type="Proteomes" id="UP000823661">
    <property type="component" value="Unassembled WGS sequence"/>
</dbReference>
<evidence type="ECO:0000256" key="6">
    <source>
        <dbReference type="ARBA" id="ARBA00022833"/>
    </source>
</evidence>
<comment type="cofactor">
    <cofactor evidence="1">
        <name>Zn(2+)</name>
        <dbReference type="ChEBI" id="CHEBI:29105"/>
    </cofactor>
</comment>
<dbReference type="GO" id="GO:0016485">
    <property type="term" value="P:protein processing"/>
    <property type="evidence" value="ECO:0007669"/>
    <property type="project" value="TreeGrafter"/>
</dbReference>
<evidence type="ECO:0000313" key="10">
    <source>
        <dbReference type="EMBL" id="MBO8453062.1"/>
    </source>
</evidence>
<dbReference type="PANTHER" id="PTHR11733:SF167">
    <property type="entry name" value="FI17812P1-RELATED"/>
    <property type="match status" value="1"/>
</dbReference>
<evidence type="ECO:0000256" key="5">
    <source>
        <dbReference type="ARBA" id="ARBA00022801"/>
    </source>
</evidence>
<keyword evidence="7" id="KW-0482">Metalloprotease</keyword>
<comment type="caution">
    <text evidence="10">The sequence shown here is derived from an EMBL/GenBank/DDBJ whole genome shotgun (WGS) entry which is preliminary data.</text>
</comment>
<protein>
    <submittedName>
        <fullName evidence="10">M13 family metallopeptidase</fullName>
    </submittedName>
</protein>
<dbReference type="InterPro" id="IPR024079">
    <property type="entry name" value="MetalloPept_cat_dom_sf"/>
</dbReference>
<dbReference type="InterPro" id="IPR000718">
    <property type="entry name" value="Peptidase_M13"/>
</dbReference>
<reference evidence="10" key="1">
    <citation type="submission" date="2020-10" db="EMBL/GenBank/DDBJ databases">
        <authorList>
            <person name="Gilroy R."/>
        </authorList>
    </citation>
    <scope>NUCLEOTIDE SEQUENCE</scope>
    <source>
        <strain evidence="10">B1-20833</strain>
    </source>
</reference>
<evidence type="ECO:0000256" key="3">
    <source>
        <dbReference type="ARBA" id="ARBA00022670"/>
    </source>
</evidence>
<dbReference type="Pfam" id="PF05649">
    <property type="entry name" value="Peptidase_M13_N"/>
    <property type="match status" value="1"/>
</dbReference>
<comment type="similarity">
    <text evidence="2">Belongs to the peptidase M13 family.</text>
</comment>
<evidence type="ECO:0000313" key="11">
    <source>
        <dbReference type="Proteomes" id="UP000823661"/>
    </source>
</evidence>
<dbReference type="Gene3D" id="1.10.1380.10">
    <property type="entry name" value="Neutral endopeptidase , domain2"/>
    <property type="match status" value="1"/>
</dbReference>
<proteinExistence type="inferred from homology"/>
<dbReference type="GO" id="GO:0005886">
    <property type="term" value="C:plasma membrane"/>
    <property type="evidence" value="ECO:0007669"/>
    <property type="project" value="TreeGrafter"/>
</dbReference>
<dbReference type="GO" id="GO:0046872">
    <property type="term" value="F:metal ion binding"/>
    <property type="evidence" value="ECO:0007669"/>
    <property type="project" value="UniProtKB-KW"/>
</dbReference>
<dbReference type="InterPro" id="IPR008753">
    <property type="entry name" value="Peptidase_M13_N"/>
</dbReference>
<sequence>MKKTIFMVLTMISAAACGGRGEKVPAIDTTNFDTSVSPAEDFYMYTTGGWQKKNPLRPEYSRYGSFDMLNDNNQKRLNELFEDMQNMETAPGSSDRKIADLYKMALDSTKRNAEGAAPLRPYLDEVLAVNDKAALIDAVAKIHLDGENPFFGIYVSSDAMDTDVNVLYMDQSGLGMGDRDYYLDPENAGLKTGYRDFLEKVLSLAGIENASESADQALEVEDAIAAISWSKVELRDVQRCYNPMSSSEIAREYPSLQFDRYLDDVGIGVQDKVIVGQPSYFKALDAIVASMPLEKLRSYLLCQVVAGACDALSDDFYMASFDFFQKQMAGVQEPKPRWKRAMAVPNSILSEAVGKMYVERYFPAQDKEKMSAMVANIQAALSEHIAALDWMSDETKAKAQEKLSAFTVKIGYPDNWKDYSTLEIDPQLSYYQNMVNAMNWYAKDNLSRLGKPVDRSEWLMSPQTVNAYYNPTTNEICFPAAILQPPFFNRDADDAVNYGAIGVVISHEMTHGFDDQGRHFDKEGNMSGWWTAEDEAAFKARTDILVKQFDEVEVLPGMHANGALCLGENIADQGGLRIAYTAMKNSFGGKEPAPVDGFTAEQRFYIAYATLWAQNITDEEIARLTKLDVHSLGNNRVNVTLRNIDTFFDAFGIKEGDPMYRPESERVVIW</sequence>
<gene>
    <name evidence="10" type="ORF">IAC06_09320</name>
</gene>
<name>A0A9D9HJ18_9BACT</name>
<dbReference type="InterPro" id="IPR018497">
    <property type="entry name" value="Peptidase_M13_C"/>
</dbReference>
<dbReference type="GO" id="GO:0004222">
    <property type="term" value="F:metalloendopeptidase activity"/>
    <property type="evidence" value="ECO:0007669"/>
    <property type="project" value="InterPro"/>
</dbReference>